<proteinExistence type="predicted"/>
<feature type="region of interest" description="Disordered" evidence="7">
    <location>
        <begin position="11"/>
        <end position="58"/>
    </location>
</feature>
<evidence type="ECO:0000313" key="9">
    <source>
        <dbReference type="Proteomes" id="UP000461670"/>
    </source>
</evidence>
<dbReference type="EMBL" id="WNDQ01000008">
    <property type="protein sequence ID" value="KAF1022902.1"/>
    <property type="molecule type" value="Genomic_DNA"/>
</dbReference>
<dbReference type="NCBIfam" id="NF047847">
    <property type="entry name" value="SS_mature_LptM"/>
    <property type="match status" value="1"/>
</dbReference>
<evidence type="ECO:0000256" key="2">
    <source>
        <dbReference type="ARBA" id="ARBA00022729"/>
    </source>
</evidence>
<dbReference type="InterPro" id="IPR032831">
    <property type="entry name" value="LptM_cons"/>
</dbReference>
<evidence type="ECO:0000313" key="8">
    <source>
        <dbReference type="EMBL" id="KAF1022902.1"/>
    </source>
</evidence>
<accession>A0A7V8FQZ8</accession>
<evidence type="ECO:0000256" key="3">
    <source>
        <dbReference type="ARBA" id="ARBA00023136"/>
    </source>
</evidence>
<name>A0A7V8FQZ8_9BURK</name>
<dbReference type="AlphaFoldDB" id="A0A7V8FQZ8"/>
<dbReference type="GO" id="GO:0009279">
    <property type="term" value="C:cell outer membrane"/>
    <property type="evidence" value="ECO:0007669"/>
    <property type="project" value="UniProtKB-SubCell"/>
</dbReference>
<keyword evidence="2" id="KW-0732">Signal</keyword>
<sequence>MALALLLAGCGQSGPLYMPDKVPESQKPRSQRSGAAQNVPAPVLSTPADGAASTTTTP</sequence>
<comment type="caution">
    <text evidence="8">The sequence shown here is derived from an EMBL/GenBank/DDBJ whole genome shotgun (WGS) entry which is preliminary data.</text>
</comment>
<evidence type="ECO:0000256" key="6">
    <source>
        <dbReference type="ARBA" id="ARBA00023288"/>
    </source>
</evidence>
<evidence type="ECO:0000256" key="7">
    <source>
        <dbReference type="SAM" id="MobiDB-lite"/>
    </source>
</evidence>
<dbReference type="Pfam" id="PF13627">
    <property type="entry name" value="LptM_cons"/>
    <property type="match status" value="1"/>
</dbReference>
<organism evidence="8 9">
    <name type="scientific">Paracidovorax wautersii</name>
    <dbReference type="NCBI Taxonomy" id="1177982"/>
    <lineage>
        <taxon>Bacteria</taxon>
        <taxon>Pseudomonadati</taxon>
        <taxon>Pseudomonadota</taxon>
        <taxon>Betaproteobacteria</taxon>
        <taxon>Burkholderiales</taxon>
        <taxon>Comamonadaceae</taxon>
        <taxon>Paracidovorax</taxon>
    </lineage>
</organism>
<reference evidence="9" key="1">
    <citation type="journal article" date="2020" name="MBio">
        <title>Horizontal gene transfer to a defensive symbiont with a reduced genome amongst a multipartite beetle microbiome.</title>
        <authorList>
            <person name="Waterworth S.C."/>
            <person name="Florez L.V."/>
            <person name="Rees E.R."/>
            <person name="Hertweck C."/>
            <person name="Kaltenpoth M."/>
            <person name="Kwan J.C."/>
        </authorList>
    </citation>
    <scope>NUCLEOTIDE SEQUENCE [LARGE SCALE GENOMIC DNA]</scope>
</reference>
<dbReference type="Proteomes" id="UP000461670">
    <property type="component" value="Unassembled WGS sequence"/>
</dbReference>
<evidence type="ECO:0000256" key="4">
    <source>
        <dbReference type="ARBA" id="ARBA00023139"/>
    </source>
</evidence>
<keyword evidence="6" id="KW-0449">Lipoprotein</keyword>
<keyword evidence="4" id="KW-0564">Palmitate</keyword>
<protein>
    <recommendedName>
        <fullName evidence="10">Lipoprotein-attachment site-containing protein</fullName>
    </recommendedName>
</protein>
<keyword evidence="5" id="KW-0998">Cell outer membrane</keyword>
<comment type="subcellular location">
    <subcellularLocation>
        <location evidence="1">Cell outer membrane</location>
        <topology evidence="1">Lipid-anchor</topology>
    </subcellularLocation>
</comment>
<gene>
    <name evidence="8" type="ORF">GAK30_00841</name>
</gene>
<keyword evidence="3" id="KW-0472">Membrane</keyword>
<evidence type="ECO:0000256" key="5">
    <source>
        <dbReference type="ARBA" id="ARBA00023237"/>
    </source>
</evidence>
<evidence type="ECO:0000256" key="1">
    <source>
        <dbReference type="ARBA" id="ARBA00004459"/>
    </source>
</evidence>
<evidence type="ECO:0008006" key="10">
    <source>
        <dbReference type="Google" id="ProtNLM"/>
    </source>
</evidence>